<evidence type="ECO:0000256" key="3">
    <source>
        <dbReference type="ARBA" id="ARBA00023268"/>
    </source>
</evidence>
<sequence length="499" mass="53415">MRRTVRFDEATRALLRDGYTLFVEPTAHHILKTGVQESIDAADKPAATVGSLRRGEGGLARFATSLAEAWVQGAPVDWAAFFEGTDARPTDLPGYAFRRKRYWRKVPTVGGGVPDLGQTGIEHPLLAAAVETAEADRHVLTGRLSLHTQPWLADHEALGTVLLPGTAFVELAVYAGDRAGCATLEELTLHAPLVLPERGGVSVQVLLDAPDASGARVVGIHSRADGDDQPWTRHATGTLSARPAQDTGDRQTDLAQWPPAGAEPIDLDGAYERLFGQGYAYGPVFQGLTAAWRRGDELFAEVTLPEHAHGDARTFGLHPALLDATLHTELVAAGGDGEGRTVLPFSWSGVRLHAVGATALRVRLVRDSHGHTTLNATDPSGNPVLDVDSVAARAVSAGQLHGAARRRGVPYRLTWSQQPLEATGPVPPHHRPSSTASTTGRRSQTPCMYGSSRPRTRTPTFRTPSAPRPTALCTSYRPGSERTGTPTRAWSSSPTAPWR</sequence>
<dbReference type="SMART" id="SM00826">
    <property type="entry name" value="PKS_DH"/>
    <property type="match status" value="1"/>
</dbReference>
<organism evidence="7">
    <name type="scientific">Streptomyces haneummycinicus</name>
    <dbReference type="NCBI Taxonomy" id="3074435"/>
    <lineage>
        <taxon>Bacteria</taxon>
        <taxon>Bacillati</taxon>
        <taxon>Actinomycetota</taxon>
        <taxon>Actinomycetes</taxon>
        <taxon>Kitasatosporales</taxon>
        <taxon>Streptomycetaceae</taxon>
        <taxon>Streptomyces</taxon>
    </lineage>
</organism>
<evidence type="ECO:0000259" key="6">
    <source>
        <dbReference type="PROSITE" id="PS52019"/>
    </source>
</evidence>
<protein>
    <recommendedName>
        <fullName evidence="6">PKS/mFAS DH domain-containing protein</fullName>
    </recommendedName>
</protein>
<reference evidence="7" key="2">
    <citation type="submission" date="2024-07" db="EMBL/GenBank/DDBJ databases">
        <title>Streptomyces haneummycinica sp. nov., a new antibiotic-producing actinobacterium isolated from marine sediment.</title>
        <authorList>
            <person name="Uemura M."/>
            <person name="Hamada M."/>
            <person name="Hirano S."/>
            <person name="Kobayashi K."/>
            <person name="Ohshiro T."/>
            <person name="Kobayashi T."/>
            <person name="Terahara T."/>
        </authorList>
    </citation>
    <scope>NUCLEOTIDE SEQUENCE</scope>
    <source>
        <strain evidence="7">KM77-8</strain>
    </source>
</reference>
<dbReference type="PANTHER" id="PTHR43775">
    <property type="entry name" value="FATTY ACID SYNTHASE"/>
    <property type="match status" value="1"/>
</dbReference>
<comment type="pathway">
    <text evidence="1">Antibiotic biosynthesis.</text>
</comment>
<dbReference type="InterPro" id="IPR050091">
    <property type="entry name" value="PKS_NRPS_Biosynth_Enz"/>
</dbReference>
<feature type="region of interest" description="N-terminal hotdog fold" evidence="4">
    <location>
        <begin position="123"/>
        <end position="246"/>
    </location>
</feature>
<accession>A0AAT9HHJ3</accession>
<dbReference type="Gene3D" id="3.10.129.110">
    <property type="entry name" value="Polyketide synthase dehydratase"/>
    <property type="match status" value="1"/>
</dbReference>
<dbReference type="AlphaFoldDB" id="A0AAT9HHJ3"/>
<evidence type="ECO:0000256" key="4">
    <source>
        <dbReference type="PROSITE-ProRule" id="PRU01363"/>
    </source>
</evidence>
<dbReference type="InterPro" id="IPR049900">
    <property type="entry name" value="PKS_mFAS_DH"/>
</dbReference>
<feature type="compositionally biased region" description="Low complexity" evidence="5">
    <location>
        <begin position="451"/>
        <end position="470"/>
    </location>
</feature>
<evidence type="ECO:0000256" key="1">
    <source>
        <dbReference type="ARBA" id="ARBA00004792"/>
    </source>
</evidence>
<feature type="domain" description="PKS/mFAS DH" evidence="6">
    <location>
        <begin position="123"/>
        <end position="401"/>
    </location>
</feature>
<evidence type="ECO:0000313" key="7">
    <source>
        <dbReference type="EMBL" id="BFO16881.1"/>
    </source>
</evidence>
<dbReference type="Gene3D" id="3.40.366.10">
    <property type="entry name" value="Malonyl-Coenzyme A Acyl Carrier Protein, domain 2"/>
    <property type="match status" value="1"/>
</dbReference>
<feature type="active site" description="Proton acceptor; for dehydratase activity" evidence="4">
    <location>
        <position position="155"/>
    </location>
</feature>
<evidence type="ECO:0000256" key="5">
    <source>
        <dbReference type="SAM" id="MobiDB-lite"/>
    </source>
</evidence>
<keyword evidence="3" id="KW-0511">Multifunctional enzyme</keyword>
<reference evidence="7" key="1">
    <citation type="submission" date="2024-06" db="EMBL/GenBank/DDBJ databases">
        <authorList>
            <consortium name="consrtm"/>
            <person name="Uemura M."/>
            <person name="Terahara T."/>
        </authorList>
    </citation>
    <scope>NUCLEOTIDE SEQUENCE</scope>
    <source>
        <strain evidence="7">KM77-8</strain>
    </source>
</reference>
<feature type="compositionally biased region" description="Polar residues" evidence="5">
    <location>
        <begin position="482"/>
        <end position="499"/>
    </location>
</feature>
<dbReference type="PROSITE" id="PS52019">
    <property type="entry name" value="PKS_MFAS_DH"/>
    <property type="match status" value="1"/>
</dbReference>
<dbReference type="PANTHER" id="PTHR43775:SF51">
    <property type="entry name" value="INACTIVE PHENOLPHTHIOCEROL SYNTHESIS POLYKETIDE SYNTHASE TYPE I PKS1-RELATED"/>
    <property type="match status" value="1"/>
</dbReference>
<dbReference type="GO" id="GO:0004312">
    <property type="term" value="F:fatty acid synthase activity"/>
    <property type="evidence" value="ECO:0007669"/>
    <property type="project" value="TreeGrafter"/>
</dbReference>
<name>A0AAT9HHJ3_9ACTN</name>
<feature type="region of interest" description="Disordered" evidence="5">
    <location>
        <begin position="419"/>
        <end position="499"/>
    </location>
</feature>
<dbReference type="Pfam" id="PF14765">
    <property type="entry name" value="PS-DH"/>
    <property type="match status" value="1"/>
</dbReference>
<dbReference type="InterPro" id="IPR049551">
    <property type="entry name" value="PKS_DH_C"/>
</dbReference>
<gene>
    <name evidence="7" type="ORF">SHKM778_32690</name>
</gene>
<dbReference type="InterPro" id="IPR020807">
    <property type="entry name" value="PKS_DH"/>
</dbReference>
<dbReference type="EMBL" id="AP035768">
    <property type="protein sequence ID" value="BFO16881.1"/>
    <property type="molecule type" value="Genomic_DNA"/>
</dbReference>
<feature type="active site" description="Proton donor; for dehydratase activity" evidence="4">
    <location>
        <position position="323"/>
    </location>
</feature>
<feature type="region of interest" description="Disordered" evidence="5">
    <location>
        <begin position="221"/>
        <end position="253"/>
    </location>
</feature>
<keyword evidence="2" id="KW-0808">Transferase</keyword>
<dbReference type="GO" id="GO:0006633">
    <property type="term" value="P:fatty acid biosynthetic process"/>
    <property type="evidence" value="ECO:0007669"/>
    <property type="project" value="TreeGrafter"/>
</dbReference>
<dbReference type="InterPro" id="IPR001227">
    <property type="entry name" value="Ac_transferase_dom_sf"/>
</dbReference>
<evidence type="ECO:0000256" key="2">
    <source>
        <dbReference type="ARBA" id="ARBA00022679"/>
    </source>
</evidence>
<dbReference type="InterPro" id="IPR049552">
    <property type="entry name" value="PKS_DH_N"/>
</dbReference>
<feature type="compositionally biased region" description="Polar residues" evidence="5">
    <location>
        <begin position="433"/>
        <end position="446"/>
    </location>
</feature>
<dbReference type="Pfam" id="PF21089">
    <property type="entry name" value="PKS_DH_N"/>
    <property type="match status" value="1"/>
</dbReference>
<feature type="region of interest" description="C-terminal hotdog fold" evidence="4">
    <location>
        <begin position="262"/>
        <end position="401"/>
    </location>
</feature>
<proteinExistence type="predicted"/>
<dbReference type="InterPro" id="IPR042104">
    <property type="entry name" value="PKS_dehydratase_sf"/>
</dbReference>